<evidence type="ECO:0000313" key="3">
    <source>
        <dbReference type="Proteomes" id="UP000190857"/>
    </source>
</evidence>
<feature type="transmembrane region" description="Helical" evidence="1">
    <location>
        <begin position="122"/>
        <end position="138"/>
    </location>
</feature>
<organism evidence="2 3">
    <name type="scientific">Okibacterium fritillariae</name>
    <dbReference type="NCBI Taxonomy" id="123320"/>
    <lineage>
        <taxon>Bacteria</taxon>
        <taxon>Bacillati</taxon>
        <taxon>Actinomycetota</taxon>
        <taxon>Actinomycetes</taxon>
        <taxon>Micrococcales</taxon>
        <taxon>Microbacteriaceae</taxon>
        <taxon>Okibacterium</taxon>
    </lineage>
</organism>
<dbReference type="EMBL" id="FUZP01000002">
    <property type="protein sequence ID" value="SKC60721.1"/>
    <property type="molecule type" value="Genomic_DNA"/>
</dbReference>
<feature type="transmembrane region" description="Helical" evidence="1">
    <location>
        <begin position="84"/>
        <end position="102"/>
    </location>
</feature>
<accession>A0A1T5KAM3</accession>
<dbReference type="STRING" id="123320.SAMN06309945_2070"/>
<feature type="transmembrane region" description="Helical" evidence="1">
    <location>
        <begin position="259"/>
        <end position="276"/>
    </location>
</feature>
<gene>
    <name evidence="2" type="ORF">SAMN06309945_2070</name>
</gene>
<feature type="transmembrane region" description="Helical" evidence="1">
    <location>
        <begin position="40"/>
        <end position="63"/>
    </location>
</feature>
<keyword evidence="1" id="KW-0812">Transmembrane</keyword>
<keyword evidence="1" id="KW-0472">Membrane</keyword>
<name>A0A1T5KAM3_9MICO</name>
<feature type="transmembrane region" description="Helical" evidence="1">
    <location>
        <begin position="410"/>
        <end position="427"/>
    </location>
</feature>
<feature type="transmembrane region" description="Helical" evidence="1">
    <location>
        <begin position="220"/>
        <end position="253"/>
    </location>
</feature>
<feature type="transmembrane region" description="Helical" evidence="1">
    <location>
        <begin position="159"/>
        <end position="176"/>
    </location>
</feature>
<feature type="transmembrane region" description="Helical" evidence="1">
    <location>
        <begin position="196"/>
        <end position="213"/>
    </location>
</feature>
<dbReference type="AlphaFoldDB" id="A0A1T5KAM3"/>
<sequence length="458" mass="48702">MTATEERIPIHSGESDQRGRQATVITQVVVAVLFPMPATVAILSGIVEPALVITLILAVVFCVDRGRAALKEPSRYRFALGLDSILFLVAGLLTLVVLGSLASPGDSKLFRLGLSGFSGADVVPSYLIILWCISLATLPIPRGRGKVTSAFSRLEARTAIAMGLMGAVGLALSLTVSRFEVFSNRGETTGNGLNSLLYWAAAAFVSYVITAWRRGDGKLYLFAAAAASLGLLATGNRSPLALIAIAVVVRIIADHRTKLFLVVALSVPIGLLVFAYQSAWRSRVSHGLPSGPIDVLSAISANPTQEFLRLGFDTVEGHTLVSRILEAGYDARWLDPLLAVTNFVPRALWEGKPVLLGSEIGNQYLGLSAGGIFLSGPGYFALVTGSVALGAIVFVAFILGLRWLASRPSLAPIGLVAVFYLTIRIVVAGDAFDIFLSVQIFAIFLIARGLGWLLPWSR</sequence>
<dbReference type="Proteomes" id="UP000190857">
    <property type="component" value="Unassembled WGS sequence"/>
</dbReference>
<evidence type="ECO:0000256" key="1">
    <source>
        <dbReference type="SAM" id="Phobius"/>
    </source>
</evidence>
<protein>
    <recommendedName>
        <fullName evidence="4">Oligosaccharide repeat unit polymerase</fullName>
    </recommendedName>
</protein>
<evidence type="ECO:0008006" key="4">
    <source>
        <dbReference type="Google" id="ProtNLM"/>
    </source>
</evidence>
<evidence type="ECO:0000313" key="2">
    <source>
        <dbReference type="EMBL" id="SKC60721.1"/>
    </source>
</evidence>
<reference evidence="2 3" key="1">
    <citation type="submission" date="2017-02" db="EMBL/GenBank/DDBJ databases">
        <authorList>
            <person name="Peterson S.W."/>
        </authorList>
    </citation>
    <scope>NUCLEOTIDE SEQUENCE [LARGE SCALE GENOMIC DNA]</scope>
    <source>
        <strain evidence="2 3">VKM Ac-2059</strain>
    </source>
</reference>
<keyword evidence="3" id="KW-1185">Reference proteome</keyword>
<keyword evidence="1" id="KW-1133">Transmembrane helix</keyword>
<feature type="transmembrane region" description="Helical" evidence="1">
    <location>
        <begin position="379"/>
        <end position="404"/>
    </location>
</feature>
<proteinExistence type="predicted"/>
<feature type="transmembrane region" description="Helical" evidence="1">
    <location>
        <begin position="434"/>
        <end position="454"/>
    </location>
</feature>